<evidence type="ECO:0000313" key="1">
    <source>
        <dbReference type="EMBL" id="OTP72058.1"/>
    </source>
</evidence>
<sequence>MAKLLAPRAVSRSAGLGSSAALVRLYGLLELICGIGILAAEKVAPFLCARVRGDVLDVGTIVRSQILSIGKAELGRSER</sequence>
<protein>
    <submittedName>
        <fullName evidence="1">Uncharacterized protein</fullName>
    </submittedName>
</protein>
<gene>
    <name evidence="1" type="ORF">PAMC26577_22070</name>
</gene>
<dbReference type="EMBL" id="NBTZ01000098">
    <property type="protein sequence ID" value="OTP72058.1"/>
    <property type="molecule type" value="Genomic_DNA"/>
</dbReference>
<dbReference type="AlphaFoldDB" id="A0A242ML76"/>
<organism evidence="1 2">
    <name type="scientific">Caballeronia sordidicola</name>
    <name type="common">Burkholderia sordidicola</name>
    <dbReference type="NCBI Taxonomy" id="196367"/>
    <lineage>
        <taxon>Bacteria</taxon>
        <taxon>Pseudomonadati</taxon>
        <taxon>Pseudomonadota</taxon>
        <taxon>Betaproteobacteria</taxon>
        <taxon>Burkholderiales</taxon>
        <taxon>Burkholderiaceae</taxon>
        <taxon>Caballeronia</taxon>
    </lineage>
</organism>
<evidence type="ECO:0000313" key="2">
    <source>
        <dbReference type="Proteomes" id="UP000195221"/>
    </source>
</evidence>
<name>A0A242ML76_CABSO</name>
<dbReference type="Proteomes" id="UP000195221">
    <property type="component" value="Unassembled WGS sequence"/>
</dbReference>
<accession>A0A242ML76</accession>
<proteinExistence type="predicted"/>
<comment type="caution">
    <text evidence="1">The sequence shown here is derived from an EMBL/GenBank/DDBJ whole genome shotgun (WGS) entry which is preliminary data.</text>
</comment>
<reference evidence="1 2" key="1">
    <citation type="submission" date="2017-03" db="EMBL/GenBank/DDBJ databases">
        <title>Genome analysis of strain PAMC 26577.</title>
        <authorList>
            <person name="Oh H.-M."/>
            <person name="Yang J.-A."/>
        </authorList>
    </citation>
    <scope>NUCLEOTIDE SEQUENCE [LARGE SCALE GENOMIC DNA]</scope>
    <source>
        <strain evidence="1 2">PAMC 26577</strain>
    </source>
</reference>